<evidence type="ECO:0000313" key="8">
    <source>
        <dbReference type="EMBL" id="RWS13268.1"/>
    </source>
</evidence>
<dbReference type="OrthoDB" id="10065050at2759"/>
<gene>
    <name evidence="8" type="ORF">B4U79_06015</name>
</gene>
<dbReference type="SMART" id="SM00584">
    <property type="entry name" value="TLDc"/>
    <property type="match status" value="1"/>
</dbReference>
<dbReference type="PANTHER" id="PTHR23354">
    <property type="entry name" value="NUCLEOLAR PROTEIN 7/ESTROGEN RECEPTOR COACTIVATOR-RELATED"/>
    <property type="match status" value="1"/>
</dbReference>
<dbReference type="STRING" id="1965070.A0A3S3PNC0"/>
<keyword evidence="5" id="KW-0968">Cytoplasmic vesicle</keyword>
<dbReference type="Pfam" id="PF00566">
    <property type="entry name" value="RabGAP-TBC"/>
    <property type="match status" value="1"/>
</dbReference>
<evidence type="ECO:0000259" key="7">
    <source>
        <dbReference type="PROSITE" id="PS51886"/>
    </source>
</evidence>
<sequence>MSSKNTANGAEISSDSERTKSNSIEEIRFLHKVLNDRNWKVLKTFTRNRGWSVNDDTRSELWILLAAIYKKGYSEINSDEISNDESTGQRSPHKLPHFVDPHYCRFFNLNANQQRNVEKVVWAIARDHPEITYCPLLYPFAALFLHFYDVKSTYVSLSYLLEAPASGTHRVVSNGQSLLPQTKAQLLKDAFVLIKLTNQFGIFPPRRFFAEQRKKLKKDSEIDACFRDWLKWIFIGLPFEHIVRVIDCFLVEGTKFLFRTALALLLLYRRSFPTSTFILGAGVDPGTNFNLSKMLAFCAKINVSPNELIKYSLQITRFSRANIDNEYRKAESCISKITTSPNPSISSSPRKQEMINLDQLKIVKSTRVAPRTLQSSILNYELLDILWEWLPEKVIVNEPKIIFCSNEDGNSLNTFFLKTANYEPTILLVKTETKEIFGAYCSSSWSQRLESDEKGATNYYFGTGETFLFTLKPKEAYYPWVGGQEYGHDTSNVPHSSQLFMAASSKMISVGAGNGIGLWLDENLTNGTSTRCDTFDNKPLSSSESFTISVVEVIGFE</sequence>
<dbReference type="GO" id="GO:0045202">
    <property type="term" value="C:synapse"/>
    <property type="evidence" value="ECO:0007669"/>
    <property type="project" value="UniProtKB-SubCell"/>
</dbReference>
<dbReference type="Pfam" id="PF07534">
    <property type="entry name" value="TLD"/>
    <property type="match status" value="1"/>
</dbReference>
<name>A0A3S3PNC0_9ACAR</name>
<keyword evidence="3" id="KW-0770">Synapse</keyword>
<reference evidence="8 9" key="1">
    <citation type="journal article" date="2018" name="Gigascience">
        <title>Genomes of trombidid mites reveal novel predicted allergens and laterally-transferred genes associated with secondary metabolism.</title>
        <authorList>
            <person name="Dong X."/>
            <person name="Chaisiri K."/>
            <person name="Xia D."/>
            <person name="Armstrong S.D."/>
            <person name="Fang Y."/>
            <person name="Donnelly M.J."/>
            <person name="Kadowaki T."/>
            <person name="McGarry J.W."/>
            <person name="Darby A.C."/>
            <person name="Makepeace B.L."/>
        </authorList>
    </citation>
    <scope>NUCLEOTIDE SEQUENCE [LARGE SCALE GENOMIC DNA]</scope>
    <source>
        <strain evidence="8">UoL-WK</strain>
    </source>
</reference>
<keyword evidence="9" id="KW-1185">Reference proteome</keyword>
<dbReference type="GO" id="GO:0012505">
    <property type="term" value="C:endomembrane system"/>
    <property type="evidence" value="ECO:0007669"/>
    <property type="project" value="UniProtKB-SubCell"/>
</dbReference>
<accession>A0A3S3PNC0</accession>
<organism evidence="8 9">
    <name type="scientific">Dinothrombium tinctorium</name>
    <dbReference type="NCBI Taxonomy" id="1965070"/>
    <lineage>
        <taxon>Eukaryota</taxon>
        <taxon>Metazoa</taxon>
        <taxon>Ecdysozoa</taxon>
        <taxon>Arthropoda</taxon>
        <taxon>Chelicerata</taxon>
        <taxon>Arachnida</taxon>
        <taxon>Acari</taxon>
        <taxon>Acariformes</taxon>
        <taxon>Trombidiformes</taxon>
        <taxon>Prostigmata</taxon>
        <taxon>Anystina</taxon>
        <taxon>Parasitengona</taxon>
        <taxon>Trombidioidea</taxon>
        <taxon>Trombidiidae</taxon>
        <taxon>Dinothrombium</taxon>
    </lineage>
</organism>
<proteinExistence type="predicted"/>
<feature type="domain" description="TLDc" evidence="7">
    <location>
        <begin position="376"/>
        <end position="557"/>
    </location>
</feature>
<dbReference type="SUPFAM" id="SSF47923">
    <property type="entry name" value="Ypt/Rab-GAP domain of gyp1p"/>
    <property type="match status" value="1"/>
</dbReference>
<dbReference type="PROSITE" id="PS51886">
    <property type="entry name" value="TLDC"/>
    <property type="match status" value="1"/>
</dbReference>
<dbReference type="GO" id="GO:0030659">
    <property type="term" value="C:cytoplasmic vesicle membrane"/>
    <property type="evidence" value="ECO:0007669"/>
    <property type="project" value="UniProtKB-SubCell"/>
</dbReference>
<evidence type="ECO:0000256" key="2">
    <source>
        <dbReference type="ARBA" id="ARBA00004184"/>
    </source>
</evidence>
<evidence type="ECO:0000256" key="5">
    <source>
        <dbReference type="ARBA" id="ARBA00023329"/>
    </source>
</evidence>
<dbReference type="EMBL" id="NCKU01001041">
    <property type="protein sequence ID" value="RWS13268.1"/>
    <property type="molecule type" value="Genomic_DNA"/>
</dbReference>
<dbReference type="InterPro" id="IPR000195">
    <property type="entry name" value="Rab-GAP-TBC_dom"/>
</dbReference>
<evidence type="ECO:0000313" key="9">
    <source>
        <dbReference type="Proteomes" id="UP000285301"/>
    </source>
</evidence>
<dbReference type="InterPro" id="IPR006571">
    <property type="entry name" value="TLDc_dom"/>
</dbReference>
<comment type="caution">
    <text evidence="8">The sequence shown here is derived from an EMBL/GenBank/DDBJ whole genome shotgun (WGS) entry which is preliminary data.</text>
</comment>
<evidence type="ECO:0000256" key="6">
    <source>
        <dbReference type="ARBA" id="ARBA00034103"/>
    </source>
</evidence>
<keyword evidence="4" id="KW-0472">Membrane</keyword>
<comment type="subcellular location">
    <subcellularLocation>
        <location evidence="1">Cytoplasmic vesicle membrane</location>
    </subcellularLocation>
    <subcellularLocation>
        <location evidence="2">Endomembrane system</location>
        <topology evidence="2">Peripheral membrane protein</topology>
    </subcellularLocation>
    <subcellularLocation>
        <location evidence="6">Synapse</location>
    </subcellularLocation>
</comment>
<protein>
    <submittedName>
        <fullName evidence="8">TBC1 domain family member 24-like protein</fullName>
    </submittedName>
</protein>
<evidence type="ECO:0000256" key="1">
    <source>
        <dbReference type="ARBA" id="ARBA00004156"/>
    </source>
</evidence>
<evidence type="ECO:0000256" key="4">
    <source>
        <dbReference type="ARBA" id="ARBA00023136"/>
    </source>
</evidence>
<dbReference type="Gene3D" id="1.10.472.80">
    <property type="entry name" value="Ypt/Rab-GAP domain of gyp1p, domain 3"/>
    <property type="match status" value="1"/>
</dbReference>
<dbReference type="PANTHER" id="PTHR23354:SF122">
    <property type="entry name" value="GTPASE-ACTIVATING PROTEIN SKYWALKER"/>
    <property type="match status" value="1"/>
</dbReference>
<dbReference type="SMART" id="SM00164">
    <property type="entry name" value="TBC"/>
    <property type="match status" value="1"/>
</dbReference>
<dbReference type="InterPro" id="IPR035969">
    <property type="entry name" value="Rab-GAP_TBC_sf"/>
</dbReference>
<dbReference type="AlphaFoldDB" id="A0A3S3PNC0"/>
<evidence type="ECO:0000256" key="3">
    <source>
        <dbReference type="ARBA" id="ARBA00023018"/>
    </source>
</evidence>
<dbReference type="Proteomes" id="UP000285301">
    <property type="component" value="Unassembled WGS sequence"/>
</dbReference>